<dbReference type="InterPro" id="IPR052515">
    <property type="entry name" value="Gfo/Idh/MocA_Oxidoreductase"/>
</dbReference>
<feature type="domain" description="GFO/IDH/MocA-like oxidoreductase" evidence="3">
    <location>
        <begin position="186"/>
        <end position="233"/>
    </location>
</feature>
<organism evidence="4 5">
    <name type="scientific">Tanticharoenia sakaeratensis NBRC 103193</name>
    <dbReference type="NCBI Taxonomy" id="1231623"/>
    <lineage>
        <taxon>Bacteria</taxon>
        <taxon>Pseudomonadati</taxon>
        <taxon>Pseudomonadota</taxon>
        <taxon>Alphaproteobacteria</taxon>
        <taxon>Acetobacterales</taxon>
        <taxon>Acetobacteraceae</taxon>
        <taxon>Tanticharoenia</taxon>
    </lineage>
</organism>
<reference evidence="4 5" key="1">
    <citation type="submission" date="2012-10" db="EMBL/GenBank/DDBJ databases">
        <title>Genome sequencing of Tanticharoenia sakaeratensis NBRC 103193.</title>
        <authorList>
            <person name="Azuma Y."/>
            <person name="Hadano H."/>
            <person name="Hirakawa H."/>
            <person name="Matsushita K."/>
        </authorList>
    </citation>
    <scope>NUCLEOTIDE SEQUENCE [LARGE SCALE GENOMIC DNA]</scope>
    <source>
        <strain evidence="4 5">NBRC 103193</strain>
    </source>
</reference>
<dbReference type="InterPro" id="IPR008354">
    <property type="entry name" value="Glc-Fru_OxRdtase_bac"/>
</dbReference>
<keyword evidence="5" id="KW-1185">Reference proteome</keyword>
<protein>
    <submittedName>
        <fullName evidence="4">Oxidoreductase domain-containing protein</fullName>
    </submittedName>
</protein>
<accession>A0A0D6MIV1</accession>
<name>A0A0D6MIV1_9PROT</name>
<dbReference type="GO" id="GO:0000166">
    <property type="term" value="F:nucleotide binding"/>
    <property type="evidence" value="ECO:0007669"/>
    <property type="project" value="InterPro"/>
</dbReference>
<dbReference type="InterPro" id="IPR036291">
    <property type="entry name" value="NAD(P)-bd_dom_sf"/>
</dbReference>
<dbReference type="PANTHER" id="PTHR43249">
    <property type="entry name" value="UDP-N-ACETYL-2-AMINO-2-DEOXY-D-GLUCURONATE OXIDASE"/>
    <property type="match status" value="1"/>
</dbReference>
<gene>
    <name evidence="4" type="ORF">Tasa_010_104</name>
</gene>
<dbReference type="Gene3D" id="3.40.50.720">
    <property type="entry name" value="NAD(P)-binding Rossmann-like Domain"/>
    <property type="match status" value="1"/>
</dbReference>
<evidence type="ECO:0000259" key="2">
    <source>
        <dbReference type="Pfam" id="PF01408"/>
    </source>
</evidence>
<dbReference type="EMBL" id="BALE01000010">
    <property type="protein sequence ID" value="GAN53557.1"/>
    <property type="molecule type" value="Genomic_DNA"/>
</dbReference>
<proteinExistence type="predicted"/>
<dbReference type="Pfam" id="PF22725">
    <property type="entry name" value="GFO_IDH_MocA_C3"/>
    <property type="match status" value="1"/>
</dbReference>
<dbReference type="SUPFAM" id="SSF51735">
    <property type="entry name" value="NAD(P)-binding Rossmann-fold domains"/>
    <property type="match status" value="1"/>
</dbReference>
<feature type="region of interest" description="Disordered" evidence="1">
    <location>
        <begin position="1"/>
        <end position="50"/>
    </location>
</feature>
<feature type="domain" description="Gfo/Idh/MocA-like oxidoreductase N-terminal" evidence="2">
    <location>
        <begin position="54"/>
        <end position="177"/>
    </location>
</feature>
<dbReference type="PANTHER" id="PTHR43249:SF1">
    <property type="entry name" value="D-GLUCOSIDE 3-DEHYDROGENASE"/>
    <property type="match status" value="1"/>
</dbReference>
<evidence type="ECO:0000313" key="4">
    <source>
        <dbReference type="EMBL" id="GAN53557.1"/>
    </source>
</evidence>
<dbReference type="Pfam" id="PF01408">
    <property type="entry name" value="GFO_IDH_MocA"/>
    <property type="match status" value="1"/>
</dbReference>
<dbReference type="InterPro" id="IPR055170">
    <property type="entry name" value="GFO_IDH_MocA-like_dom"/>
</dbReference>
<dbReference type="PRINTS" id="PR01775">
    <property type="entry name" value="GLFROXRDTASE"/>
</dbReference>
<evidence type="ECO:0000259" key="3">
    <source>
        <dbReference type="Pfam" id="PF22725"/>
    </source>
</evidence>
<dbReference type="Gene3D" id="3.30.360.10">
    <property type="entry name" value="Dihydrodipicolinate Reductase, domain 2"/>
    <property type="match status" value="1"/>
</dbReference>
<dbReference type="InterPro" id="IPR000683">
    <property type="entry name" value="Gfo/Idh/MocA-like_OxRdtase_N"/>
</dbReference>
<comment type="caution">
    <text evidence="4">The sequence shown here is derived from an EMBL/GenBank/DDBJ whole genome shotgun (WGS) entry which is preliminary data.</text>
</comment>
<sequence>MSDDLPVSGANLPPSPLDVGTVRNGRVTFPNWRGDADPPEPEPPAPLPPDERVGFAIMGLGRLALGQILPAFAQCRLARPVALISGDVEKARVVAAQYGIPPDAVYGYDECDRLSRNDAVRAVYVVTPNGLHREHVRAVAATGRHVLCEKPMANTSDEARAMVADCAAAGVKLMIAYRCQYEPYNRELAEHVQSGRFGRPRLVVATNTQVQGAADQWRHKPALAGGGALPDIGL</sequence>
<evidence type="ECO:0000256" key="1">
    <source>
        <dbReference type="SAM" id="MobiDB-lite"/>
    </source>
</evidence>
<evidence type="ECO:0000313" key="5">
    <source>
        <dbReference type="Proteomes" id="UP000032679"/>
    </source>
</evidence>
<dbReference type="STRING" id="1231623.Tasa_010_104"/>
<dbReference type="Proteomes" id="UP000032679">
    <property type="component" value="Unassembled WGS sequence"/>
</dbReference>
<dbReference type="AlphaFoldDB" id="A0A0D6MIV1"/>